<comment type="caution">
    <text evidence="1">The sequence shown here is derived from an EMBL/GenBank/DDBJ whole genome shotgun (WGS) entry which is preliminary data.</text>
</comment>
<protein>
    <submittedName>
        <fullName evidence="1">P-loop containing nucleoside triphosphate hydrolase</fullName>
    </submittedName>
</protein>
<evidence type="ECO:0000313" key="1">
    <source>
        <dbReference type="EMBL" id="KAK2197079.1"/>
    </source>
</evidence>
<evidence type="ECO:0000313" key="2">
    <source>
        <dbReference type="Proteomes" id="UP001214638"/>
    </source>
</evidence>
<keyword evidence="2" id="KW-1185">Reference proteome</keyword>
<proteinExistence type="predicted"/>
<gene>
    <name evidence="1" type="ORF">BdWA1_000076</name>
</gene>
<organism evidence="1 2">
    <name type="scientific">Babesia duncani</name>
    <dbReference type="NCBI Taxonomy" id="323732"/>
    <lineage>
        <taxon>Eukaryota</taxon>
        <taxon>Sar</taxon>
        <taxon>Alveolata</taxon>
        <taxon>Apicomplexa</taxon>
        <taxon>Aconoidasida</taxon>
        <taxon>Piroplasmida</taxon>
        <taxon>Babesiidae</taxon>
        <taxon>Babesia</taxon>
    </lineage>
</organism>
<name>A0AAD9UPP0_9APIC</name>
<dbReference type="Gene3D" id="3.40.50.300">
    <property type="entry name" value="P-loop containing nucleotide triphosphate hydrolases"/>
    <property type="match status" value="1"/>
</dbReference>
<dbReference type="Proteomes" id="UP001214638">
    <property type="component" value="Unassembled WGS sequence"/>
</dbReference>
<accession>A0AAD9UPP0</accession>
<dbReference type="RefSeq" id="XP_067803921.1">
    <property type="nucleotide sequence ID" value="XM_067945130.1"/>
</dbReference>
<dbReference type="GeneID" id="94334374"/>
<dbReference type="InterPro" id="IPR027417">
    <property type="entry name" value="P-loop_NTPase"/>
</dbReference>
<reference evidence="1" key="1">
    <citation type="journal article" date="2023" name="Nat. Microbiol.">
        <title>Babesia duncani multi-omics identifies virulence factors and drug targets.</title>
        <authorList>
            <person name="Singh P."/>
            <person name="Lonardi S."/>
            <person name="Liang Q."/>
            <person name="Vydyam P."/>
            <person name="Khabirova E."/>
            <person name="Fang T."/>
            <person name="Gihaz S."/>
            <person name="Thekkiniath J."/>
            <person name="Munshi M."/>
            <person name="Abel S."/>
            <person name="Ciampossin L."/>
            <person name="Batugedara G."/>
            <person name="Gupta M."/>
            <person name="Lu X.M."/>
            <person name="Lenz T."/>
            <person name="Chakravarty S."/>
            <person name="Cornillot E."/>
            <person name="Hu Y."/>
            <person name="Ma W."/>
            <person name="Gonzalez L.M."/>
            <person name="Sanchez S."/>
            <person name="Estrada K."/>
            <person name="Sanchez-Flores A."/>
            <person name="Montero E."/>
            <person name="Harb O.S."/>
            <person name="Le Roch K.G."/>
            <person name="Mamoun C.B."/>
        </authorList>
    </citation>
    <scope>NUCLEOTIDE SEQUENCE</scope>
    <source>
        <strain evidence="1">WA1</strain>
    </source>
</reference>
<dbReference type="Pfam" id="PF13671">
    <property type="entry name" value="AAA_33"/>
    <property type="match status" value="1"/>
</dbReference>
<keyword evidence="1" id="KW-0378">Hydrolase</keyword>
<dbReference type="SUPFAM" id="SSF52540">
    <property type="entry name" value="P-loop containing nucleoside triphosphate hydrolases"/>
    <property type="match status" value="1"/>
</dbReference>
<dbReference type="GO" id="GO:0016787">
    <property type="term" value="F:hydrolase activity"/>
    <property type="evidence" value="ECO:0007669"/>
    <property type="project" value="UniProtKB-KW"/>
</dbReference>
<dbReference type="KEGG" id="bdw:94334374"/>
<sequence length="66" mass="7397">MAACVQEAKQLLKDGYSIVIDDANLSMSTRSVFISLAQQLGVSCTIIYLNVTLDFAYHFNRHRLVC</sequence>
<dbReference type="AlphaFoldDB" id="A0AAD9UPP0"/>
<dbReference type="EMBL" id="JALLKP010000001">
    <property type="protein sequence ID" value="KAK2197079.1"/>
    <property type="molecule type" value="Genomic_DNA"/>
</dbReference>